<gene>
    <name evidence="2" type="ORF">WJX73_010173</name>
</gene>
<feature type="compositionally biased region" description="Acidic residues" evidence="1">
    <location>
        <begin position="292"/>
        <end position="304"/>
    </location>
</feature>
<organism evidence="2 3">
    <name type="scientific">Symbiochloris irregularis</name>
    <dbReference type="NCBI Taxonomy" id="706552"/>
    <lineage>
        <taxon>Eukaryota</taxon>
        <taxon>Viridiplantae</taxon>
        <taxon>Chlorophyta</taxon>
        <taxon>core chlorophytes</taxon>
        <taxon>Trebouxiophyceae</taxon>
        <taxon>Trebouxiales</taxon>
        <taxon>Trebouxiaceae</taxon>
        <taxon>Symbiochloris</taxon>
    </lineage>
</organism>
<evidence type="ECO:0000256" key="1">
    <source>
        <dbReference type="SAM" id="MobiDB-lite"/>
    </source>
</evidence>
<sequence length="1067" mass="113042">MRAEEREIWETNLVILQDTRRMHQEELDLIDMELVGRQRLAQAAADQAEAEASGAAAISRATDQLMQMDTRIDRLKQQLYFPSVQGYNLTFGGSGAYIGMKDYQISEVAGGFSLTLDAGPSARKSGRKAGRIIMQVGAQAAPPPPGRETAPSGPASFFRPVQNSFKLRNNPGSGQQPPAHQFLARSTSEGSTEPTSDGASTSGSGRFGGLPSGPRATKGKRMAMKFLNKMSAKDKFSKHIPGLGRSSTDGSPPAEGEEGSPAHKVGAFASRLLKKKSLSSSANGRGGTPSVAEDEAYEEEEDDPTLDAEAANLPDMLDAGFAAGLPGQRRNVVEDWDAAASTTGSTEGGETGAEASSTTSGRRGLFAVVRCNDLALLGERGSKVPNATIGQLSLEIEVAMTLSLEYTSVGGWAMGATPKWEVTHLRRSAKGNSVPLPRAILRLVLAIVVPRIITRLLLTMLPPELGTYFLEADQTVYLSGEVSMVGPPLSAMDADLGFQMTTSADLKPRDAQTTVRQHAASQEARSLLGLSVDQAAVLGEVLGSGSFSIIPSQQAQQPGTRCSLQQVLTFCRVHLNSEQTWDQVASLVDSATRTVASFRGCQAPPPLHALVRSHILALLRKPVRARFVVPKVEVAISVDAALSSTRAYLERSARELALKGPPPASSSGGGASAGSPEGELPLEVQLEVLRAWHAWLLGALRHFKGKFRGSSATLIAAADCRGFATGIENCRFEGPVRLSLPVPPSLGAVDADGGFSFQLPLPNPQRQAVMSTFVDGLRAALNTPLAMVHTPDTDAANPKEARQLERTQSEMAEILKTTPLDWFSKWQESGSPTAPTSPEEEPFPAVLGTFMVNSARVRLKLDEQRISELLQESSERNLAARGSGGGMSEGAANATARILACLGDMGIASFTPGVSEEGTVRYEVKLETGEVANLAAELGSAGFKSGAGISPGRLLRVAHALGRACLLTFRGGKESAERLAELDKHCEAAYEHLVREALDGSLSLHMRSFVQGQHLLLCMSGTPADVNGGVDSSYVAGADGSWPFIVSNDVDLAPLISDVRGGLQDNN</sequence>
<dbReference type="AlphaFoldDB" id="A0AAW1NY73"/>
<name>A0AAW1NY73_9CHLO</name>
<feature type="compositionally biased region" description="Polar residues" evidence="1">
    <location>
        <begin position="161"/>
        <end position="204"/>
    </location>
</feature>
<feature type="region of interest" description="Disordered" evidence="1">
    <location>
        <begin position="339"/>
        <end position="359"/>
    </location>
</feature>
<dbReference type="Proteomes" id="UP001465755">
    <property type="component" value="Unassembled WGS sequence"/>
</dbReference>
<evidence type="ECO:0000313" key="2">
    <source>
        <dbReference type="EMBL" id="KAK9802713.1"/>
    </source>
</evidence>
<protein>
    <submittedName>
        <fullName evidence="2">Uncharacterized protein</fullName>
    </submittedName>
</protein>
<feature type="region of interest" description="Disordered" evidence="1">
    <location>
        <begin position="137"/>
        <end position="219"/>
    </location>
</feature>
<feature type="region of interest" description="Disordered" evidence="1">
    <location>
        <begin position="233"/>
        <end position="262"/>
    </location>
</feature>
<accession>A0AAW1NY73</accession>
<keyword evidence="3" id="KW-1185">Reference proteome</keyword>
<comment type="caution">
    <text evidence="2">The sequence shown here is derived from an EMBL/GenBank/DDBJ whole genome shotgun (WGS) entry which is preliminary data.</text>
</comment>
<evidence type="ECO:0000313" key="3">
    <source>
        <dbReference type="Proteomes" id="UP001465755"/>
    </source>
</evidence>
<reference evidence="2 3" key="1">
    <citation type="journal article" date="2024" name="Nat. Commun.">
        <title>Phylogenomics reveals the evolutionary origins of lichenization in chlorophyte algae.</title>
        <authorList>
            <person name="Puginier C."/>
            <person name="Libourel C."/>
            <person name="Otte J."/>
            <person name="Skaloud P."/>
            <person name="Haon M."/>
            <person name="Grisel S."/>
            <person name="Petersen M."/>
            <person name="Berrin J.G."/>
            <person name="Delaux P.M."/>
            <person name="Dal Grande F."/>
            <person name="Keller J."/>
        </authorList>
    </citation>
    <scope>NUCLEOTIDE SEQUENCE [LARGE SCALE GENOMIC DNA]</scope>
    <source>
        <strain evidence="2 3">SAG 2036</strain>
    </source>
</reference>
<proteinExistence type="predicted"/>
<feature type="region of interest" description="Disordered" evidence="1">
    <location>
        <begin position="277"/>
        <end position="304"/>
    </location>
</feature>
<dbReference type="EMBL" id="JALJOQ010000069">
    <property type="protein sequence ID" value="KAK9802713.1"/>
    <property type="molecule type" value="Genomic_DNA"/>
</dbReference>